<sequence length="118" mass="13762">MHAQARLNETALKFSLLSYIMLPEIRSAVTSADVRSRRIYWAWTLKSSFLYLGADFNSVIERDDMGCDHQLRKLSAQQTLRKIDDIFADFSTSTNKLFGDFSQLKKRRKKLFTTKLFT</sequence>
<dbReference type="AlphaFoldDB" id="A0A4Y2MAX7"/>
<organism evidence="1 2">
    <name type="scientific">Araneus ventricosus</name>
    <name type="common">Orbweaver spider</name>
    <name type="synonym">Epeira ventricosa</name>
    <dbReference type="NCBI Taxonomy" id="182803"/>
    <lineage>
        <taxon>Eukaryota</taxon>
        <taxon>Metazoa</taxon>
        <taxon>Ecdysozoa</taxon>
        <taxon>Arthropoda</taxon>
        <taxon>Chelicerata</taxon>
        <taxon>Arachnida</taxon>
        <taxon>Araneae</taxon>
        <taxon>Araneomorphae</taxon>
        <taxon>Entelegynae</taxon>
        <taxon>Araneoidea</taxon>
        <taxon>Araneidae</taxon>
        <taxon>Araneus</taxon>
    </lineage>
</organism>
<evidence type="ECO:0000313" key="1">
    <source>
        <dbReference type="EMBL" id="GBN24255.1"/>
    </source>
</evidence>
<keyword evidence="2" id="KW-1185">Reference proteome</keyword>
<gene>
    <name evidence="1" type="ORF">AVEN_109693_1</name>
</gene>
<protein>
    <submittedName>
        <fullName evidence="1">Uncharacterized protein</fullName>
    </submittedName>
</protein>
<evidence type="ECO:0000313" key="2">
    <source>
        <dbReference type="Proteomes" id="UP000499080"/>
    </source>
</evidence>
<accession>A0A4Y2MAX7</accession>
<comment type="caution">
    <text evidence="1">The sequence shown here is derived from an EMBL/GenBank/DDBJ whole genome shotgun (WGS) entry which is preliminary data.</text>
</comment>
<reference evidence="1 2" key="1">
    <citation type="journal article" date="2019" name="Sci. Rep.">
        <title>Orb-weaving spider Araneus ventricosus genome elucidates the spidroin gene catalogue.</title>
        <authorList>
            <person name="Kono N."/>
            <person name="Nakamura H."/>
            <person name="Ohtoshi R."/>
            <person name="Moran D.A.P."/>
            <person name="Shinohara A."/>
            <person name="Yoshida Y."/>
            <person name="Fujiwara M."/>
            <person name="Mori M."/>
            <person name="Tomita M."/>
            <person name="Arakawa K."/>
        </authorList>
    </citation>
    <scope>NUCLEOTIDE SEQUENCE [LARGE SCALE GENOMIC DNA]</scope>
</reference>
<dbReference type="Proteomes" id="UP000499080">
    <property type="component" value="Unassembled WGS sequence"/>
</dbReference>
<dbReference type="EMBL" id="BGPR01007095">
    <property type="protein sequence ID" value="GBN24255.1"/>
    <property type="molecule type" value="Genomic_DNA"/>
</dbReference>
<name>A0A4Y2MAX7_ARAVE</name>
<proteinExistence type="predicted"/>